<name>A0A1G8SD45_9NOCA</name>
<protein>
    <submittedName>
        <fullName evidence="1">Uncharacterized protein</fullName>
    </submittedName>
</protein>
<accession>A0A1G8SD45</accession>
<dbReference type="EMBL" id="FNDN01000021">
    <property type="protein sequence ID" value="SDJ27138.1"/>
    <property type="molecule type" value="Genomic_DNA"/>
</dbReference>
<dbReference type="RefSeq" id="WP_072738877.1">
    <property type="nucleotide sequence ID" value="NZ_CP048813.1"/>
</dbReference>
<dbReference type="Proteomes" id="UP000183263">
    <property type="component" value="Unassembled WGS sequence"/>
</dbReference>
<evidence type="ECO:0000313" key="1">
    <source>
        <dbReference type="EMBL" id="SDJ27138.1"/>
    </source>
</evidence>
<keyword evidence="2" id="KW-1185">Reference proteome</keyword>
<proteinExistence type="predicted"/>
<dbReference type="OrthoDB" id="4479042at2"/>
<sequence>MMTKRALATAALLLGGVFGATPTAAAQPDSTGPFDVTERFVAPWDPGAFAERSAYPLILSPHGTAAPIWCHVFRGEVFHCVQHGPDGPHGVWRVTPAEGPLAGLRPVFAFNPFDPVR</sequence>
<gene>
    <name evidence="1" type="ORF">SAMN05444695_1217</name>
</gene>
<organism evidence="1 2">
    <name type="scientific">Rhodococcus triatomae</name>
    <dbReference type="NCBI Taxonomy" id="300028"/>
    <lineage>
        <taxon>Bacteria</taxon>
        <taxon>Bacillati</taxon>
        <taxon>Actinomycetota</taxon>
        <taxon>Actinomycetes</taxon>
        <taxon>Mycobacteriales</taxon>
        <taxon>Nocardiaceae</taxon>
        <taxon>Rhodococcus</taxon>
    </lineage>
</organism>
<evidence type="ECO:0000313" key="2">
    <source>
        <dbReference type="Proteomes" id="UP000183263"/>
    </source>
</evidence>
<reference evidence="1 2" key="1">
    <citation type="submission" date="2016-10" db="EMBL/GenBank/DDBJ databases">
        <authorList>
            <person name="de Groot N.N."/>
        </authorList>
    </citation>
    <scope>NUCLEOTIDE SEQUENCE [LARGE SCALE GENOMIC DNA]</scope>
    <source>
        <strain evidence="1 2">DSM 44892</strain>
    </source>
</reference>
<dbReference type="AlphaFoldDB" id="A0A1G8SD45"/>